<dbReference type="Gene3D" id="3.40.630.30">
    <property type="match status" value="1"/>
</dbReference>
<dbReference type="InterPro" id="IPR000182">
    <property type="entry name" value="GNAT_dom"/>
</dbReference>
<dbReference type="InterPro" id="IPR016181">
    <property type="entry name" value="Acyl_CoA_acyltransferase"/>
</dbReference>
<reference evidence="2" key="1">
    <citation type="submission" date="2022-06" db="EMBL/GenBank/DDBJ databases">
        <title>Solitalea sp. MAHUQ-68 isolated from rhizospheric soil.</title>
        <authorList>
            <person name="Huq M.A."/>
        </authorList>
    </citation>
    <scope>NUCLEOTIDE SEQUENCE</scope>
    <source>
        <strain evidence="2">MAHUQ-68</strain>
    </source>
</reference>
<evidence type="ECO:0000313" key="3">
    <source>
        <dbReference type="Proteomes" id="UP001155182"/>
    </source>
</evidence>
<dbReference type="AlphaFoldDB" id="A0A9X2JBQ2"/>
<dbReference type="RefSeq" id="WP_252586491.1">
    <property type="nucleotide sequence ID" value="NZ_JAMWYS010000024.1"/>
</dbReference>
<accession>A0A9X2JBQ2</accession>
<feature type="domain" description="N-acetyltransferase" evidence="1">
    <location>
        <begin position="2"/>
        <end position="164"/>
    </location>
</feature>
<sequence length="203" mass="23308">MLSFYELTDTECLDFEGAMEIYIEAFPAHERPSIAIIKDRINSGAERLIIGKQDDKVGLMALLWKLASTRFILLDFLATAAPFRGTGIGGNFMEFIMNWTTSQNENLLFEVEHPDFGENTEQRLKRIRFYEKYGANTIKDVIYYLPDLEGGEPKEMLIMTIPAIDLDLKELKQVVKAIYQQLYSLGEGDEPFRKFILSLELGF</sequence>
<dbReference type="EMBL" id="JAMWYS010000024">
    <property type="protein sequence ID" value="MCO4292208.1"/>
    <property type="molecule type" value="Genomic_DNA"/>
</dbReference>
<evidence type="ECO:0000313" key="2">
    <source>
        <dbReference type="EMBL" id="MCO4292208.1"/>
    </source>
</evidence>
<evidence type="ECO:0000259" key="1">
    <source>
        <dbReference type="PROSITE" id="PS51186"/>
    </source>
</evidence>
<proteinExistence type="predicted"/>
<dbReference type="PROSITE" id="PS51186">
    <property type="entry name" value="GNAT"/>
    <property type="match status" value="1"/>
</dbReference>
<keyword evidence="3" id="KW-1185">Reference proteome</keyword>
<comment type="caution">
    <text evidence="2">The sequence shown here is derived from an EMBL/GenBank/DDBJ whole genome shotgun (WGS) entry which is preliminary data.</text>
</comment>
<dbReference type="Proteomes" id="UP001155182">
    <property type="component" value="Unassembled WGS sequence"/>
</dbReference>
<name>A0A9X2JBQ2_9SPHI</name>
<dbReference type="SUPFAM" id="SSF55729">
    <property type="entry name" value="Acyl-CoA N-acyltransferases (Nat)"/>
    <property type="match status" value="1"/>
</dbReference>
<dbReference type="GO" id="GO:0016747">
    <property type="term" value="F:acyltransferase activity, transferring groups other than amino-acyl groups"/>
    <property type="evidence" value="ECO:0007669"/>
    <property type="project" value="InterPro"/>
</dbReference>
<organism evidence="2 3">
    <name type="scientific">Solitalea agri</name>
    <dbReference type="NCBI Taxonomy" id="2953739"/>
    <lineage>
        <taxon>Bacteria</taxon>
        <taxon>Pseudomonadati</taxon>
        <taxon>Bacteroidota</taxon>
        <taxon>Sphingobacteriia</taxon>
        <taxon>Sphingobacteriales</taxon>
        <taxon>Sphingobacteriaceae</taxon>
        <taxon>Solitalea</taxon>
    </lineage>
</organism>
<gene>
    <name evidence="2" type="ORF">NF867_04950</name>
</gene>
<protein>
    <submittedName>
        <fullName evidence="2">GNAT family N-acetyltransferase</fullName>
    </submittedName>
</protein>